<reference evidence="1 2" key="1">
    <citation type="submission" date="2014-04" db="EMBL/GenBank/DDBJ databases">
        <title>Evolutionary Origins and Diversification of the Mycorrhizal Mutualists.</title>
        <authorList>
            <consortium name="DOE Joint Genome Institute"/>
            <consortium name="Mycorrhizal Genomics Consortium"/>
            <person name="Kohler A."/>
            <person name="Kuo A."/>
            <person name="Nagy L.G."/>
            <person name="Floudas D."/>
            <person name="Copeland A."/>
            <person name="Barry K.W."/>
            <person name="Cichocki N."/>
            <person name="Veneault-Fourrey C."/>
            <person name="LaButti K."/>
            <person name="Lindquist E.A."/>
            <person name="Lipzen A."/>
            <person name="Lundell T."/>
            <person name="Morin E."/>
            <person name="Murat C."/>
            <person name="Riley R."/>
            <person name="Ohm R."/>
            <person name="Sun H."/>
            <person name="Tunlid A."/>
            <person name="Henrissat B."/>
            <person name="Grigoriev I.V."/>
            <person name="Hibbett D.S."/>
            <person name="Martin F."/>
        </authorList>
    </citation>
    <scope>NUCLEOTIDE SEQUENCE [LARGE SCALE GENOMIC DNA]</scope>
    <source>
        <strain evidence="1 2">Koide BX008</strain>
    </source>
</reference>
<sequence>MVRSSFVSVSERARSKHCMPGLVACARPYWGVRGYSETGNVNERRSVNLVNNDAAGFVRCR</sequence>
<dbReference type="InParanoid" id="A0A0C2T3Q6"/>
<dbReference type="Proteomes" id="UP000054549">
    <property type="component" value="Unassembled WGS sequence"/>
</dbReference>
<keyword evidence="2" id="KW-1185">Reference proteome</keyword>
<proteinExistence type="predicted"/>
<gene>
    <name evidence="1" type="ORF">M378DRAFT_867070</name>
</gene>
<name>A0A0C2T3Q6_AMAMK</name>
<dbReference type="AlphaFoldDB" id="A0A0C2T3Q6"/>
<evidence type="ECO:0000313" key="2">
    <source>
        <dbReference type="Proteomes" id="UP000054549"/>
    </source>
</evidence>
<protein>
    <submittedName>
        <fullName evidence="1">Uncharacterized protein</fullName>
    </submittedName>
</protein>
<organism evidence="1 2">
    <name type="scientific">Amanita muscaria (strain Koide BX008)</name>
    <dbReference type="NCBI Taxonomy" id="946122"/>
    <lineage>
        <taxon>Eukaryota</taxon>
        <taxon>Fungi</taxon>
        <taxon>Dikarya</taxon>
        <taxon>Basidiomycota</taxon>
        <taxon>Agaricomycotina</taxon>
        <taxon>Agaricomycetes</taxon>
        <taxon>Agaricomycetidae</taxon>
        <taxon>Agaricales</taxon>
        <taxon>Pluteineae</taxon>
        <taxon>Amanitaceae</taxon>
        <taxon>Amanita</taxon>
    </lineage>
</organism>
<evidence type="ECO:0000313" key="1">
    <source>
        <dbReference type="EMBL" id="KIL61139.1"/>
    </source>
</evidence>
<dbReference type="EMBL" id="KN818288">
    <property type="protein sequence ID" value="KIL61139.1"/>
    <property type="molecule type" value="Genomic_DNA"/>
</dbReference>
<accession>A0A0C2T3Q6</accession>
<dbReference type="HOGENOM" id="CLU_2922156_0_0_1"/>